<dbReference type="PIRSF" id="PIRSF001332">
    <property type="entry name" value="Acetolac_decarb"/>
    <property type="match status" value="1"/>
</dbReference>
<evidence type="ECO:0000256" key="2">
    <source>
        <dbReference type="ARBA" id="ARBA00005170"/>
    </source>
</evidence>
<gene>
    <name evidence="10" type="ORF">FC84_GL000134</name>
</gene>
<dbReference type="CDD" id="cd17299">
    <property type="entry name" value="acetolactate_decarboxylase"/>
    <property type="match status" value="1"/>
</dbReference>
<dbReference type="Pfam" id="PF03306">
    <property type="entry name" value="AAL_decarboxy"/>
    <property type="match status" value="1"/>
</dbReference>
<dbReference type="PATRIC" id="fig|1423738.3.peg.136"/>
<evidence type="ECO:0000256" key="5">
    <source>
        <dbReference type="ARBA" id="ARBA00020164"/>
    </source>
</evidence>
<evidence type="ECO:0000256" key="3">
    <source>
        <dbReference type="ARBA" id="ARBA00007106"/>
    </source>
</evidence>
<evidence type="ECO:0000256" key="7">
    <source>
        <dbReference type="ARBA" id="ARBA00023061"/>
    </source>
</evidence>
<keyword evidence="6 9" id="KW-0210">Decarboxylase</keyword>
<comment type="caution">
    <text evidence="10">The sequence shown here is derived from an EMBL/GenBank/DDBJ whole genome shotgun (WGS) entry which is preliminary data.</text>
</comment>
<comment type="similarity">
    <text evidence="3 9">Belongs to the alpha-acetolactate decarboxylase family.</text>
</comment>
<dbReference type="RefSeq" id="WP_057756460.1">
    <property type="nucleotide sequence ID" value="NZ_AYYK01000008.1"/>
</dbReference>
<name>A0A0R2BKB5_9LACO</name>
<evidence type="ECO:0000256" key="1">
    <source>
        <dbReference type="ARBA" id="ARBA00001784"/>
    </source>
</evidence>
<dbReference type="InterPro" id="IPR005128">
    <property type="entry name" value="Acetolactate_a_deCO2ase"/>
</dbReference>
<dbReference type="STRING" id="1423738.FC84_GL000134"/>
<evidence type="ECO:0000313" key="11">
    <source>
        <dbReference type="Proteomes" id="UP000051813"/>
    </source>
</evidence>
<keyword evidence="8 9" id="KW-0456">Lyase</keyword>
<evidence type="ECO:0000256" key="4">
    <source>
        <dbReference type="ARBA" id="ARBA00013204"/>
    </source>
</evidence>
<dbReference type="EMBL" id="AYYK01000008">
    <property type="protein sequence ID" value="KRM78978.1"/>
    <property type="molecule type" value="Genomic_DNA"/>
</dbReference>
<comment type="pathway">
    <text evidence="2 9">Polyol metabolism; (R,R)-butane-2,3-diol biosynthesis; (R,R)-butane-2,3-diol from pyruvate: step 2/3.</text>
</comment>
<keyword evidence="11" id="KW-1185">Reference proteome</keyword>
<dbReference type="SUPFAM" id="SSF117856">
    <property type="entry name" value="AF0104/ALDC/Ptd012-like"/>
    <property type="match status" value="1"/>
</dbReference>
<dbReference type="GO" id="GO:0045151">
    <property type="term" value="P:acetoin biosynthetic process"/>
    <property type="evidence" value="ECO:0007669"/>
    <property type="project" value="UniProtKB-UniRule"/>
</dbReference>
<dbReference type="PANTHER" id="PTHR35524:SF1">
    <property type="entry name" value="ALPHA-ACETOLACTATE DECARBOXYLASE"/>
    <property type="match status" value="1"/>
</dbReference>
<dbReference type="Gene3D" id="3.30.1330.80">
    <property type="entry name" value="Hypothetical protein, similar to alpha- acetolactate decarboxylase, domain 2"/>
    <property type="match status" value="2"/>
</dbReference>
<dbReference type="EC" id="4.1.1.5" evidence="4 9"/>
<evidence type="ECO:0000256" key="8">
    <source>
        <dbReference type="ARBA" id="ARBA00023239"/>
    </source>
</evidence>
<comment type="catalytic activity">
    <reaction evidence="1 9">
        <text>(2S)-2-acetolactate + H(+) = (R)-acetoin + CO2</text>
        <dbReference type="Rhea" id="RHEA:21580"/>
        <dbReference type="ChEBI" id="CHEBI:15378"/>
        <dbReference type="ChEBI" id="CHEBI:15686"/>
        <dbReference type="ChEBI" id="CHEBI:16526"/>
        <dbReference type="ChEBI" id="CHEBI:58476"/>
        <dbReference type="EC" id="4.1.1.5"/>
    </reaction>
</comment>
<dbReference type="AlphaFoldDB" id="A0A0R2BKB5"/>
<evidence type="ECO:0000256" key="6">
    <source>
        <dbReference type="ARBA" id="ARBA00022793"/>
    </source>
</evidence>
<dbReference type="PANTHER" id="PTHR35524">
    <property type="entry name" value="ALPHA-ACETOLACTATE DECARBOXYLASE"/>
    <property type="match status" value="1"/>
</dbReference>
<dbReference type="OrthoDB" id="8612680at2"/>
<sequence length="237" mass="25911">MKDQHVLYQHSTLATLVPGLLKGTLTMKELLQHGDTGIGTGEGLDGELIILDGQPYQVRSTGEVNLVAADFKLPFANAHFAHFEPLMTVKNLTGVQLEKRVFAATHYQNIFFALKVSGHFKQIKTRAVAKSEPPYPTLLATAQAQQVFNADGIAGTLISYYAPQLFNGVAVGGYHSHFLAANHDFGGHVLNYTVDSADVQIQAFTSLEQHFPVDDPDFMAHDFAADNIADDIEQSEK</sequence>
<dbReference type="UniPathway" id="UPA00626">
    <property type="reaction ID" value="UER00678"/>
</dbReference>
<organism evidence="10 11">
    <name type="scientific">Lapidilactobacillus dextrinicus DSM 20335</name>
    <dbReference type="NCBI Taxonomy" id="1423738"/>
    <lineage>
        <taxon>Bacteria</taxon>
        <taxon>Bacillati</taxon>
        <taxon>Bacillota</taxon>
        <taxon>Bacilli</taxon>
        <taxon>Lactobacillales</taxon>
        <taxon>Lactobacillaceae</taxon>
        <taxon>Lapidilactobacillus</taxon>
    </lineage>
</organism>
<proteinExistence type="inferred from homology"/>
<reference evidence="10 11" key="1">
    <citation type="journal article" date="2015" name="Genome Announc.">
        <title>Expanding the biotechnology potential of lactobacilli through comparative genomics of 213 strains and associated genera.</title>
        <authorList>
            <person name="Sun Z."/>
            <person name="Harris H.M."/>
            <person name="McCann A."/>
            <person name="Guo C."/>
            <person name="Argimon S."/>
            <person name="Zhang W."/>
            <person name="Yang X."/>
            <person name="Jeffery I.B."/>
            <person name="Cooney J.C."/>
            <person name="Kagawa T.F."/>
            <person name="Liu W."/>
            <person name="Song Y."/>
            <person name="Salvetti E."/>
            <person name="Wrobel A."/>
            <person name="Rasinkangas P."/>
            <person name="Parkhill J."/>
            <person name="Rea M.C."/>
            <person name="O'Sullivan O."/>
            <person name="Ritari J."/>
            <person name="Douillard F.P."/>
            <person name="Paul Ross R."/>
            <person name="Yang R."/>
            <person name="Briner A.E."/>
            <person name="Felis G.E."/>
            <person name="de Vos W.M."/>
            <person name="Barrangou R."/>
            <person name="Klaenhammer T.R."/>
            <person name="Caufield P.W."/>
            <person name="Cui Y."/>
            <person name="Zhang H."/>
            <person name="O'Toole P.W."/>
        </authorList>
    </citation>
    <scope>NUCLEOTIDE SEQUENCE [LARGE SCALE GENOMIC DNA]</scope>
    <source>
        <strain evidence="10 11">DSM 20335</strain>
    </source>
</reference>
<evidence type="ECO:0000256" key="9">
    <source>
        <dbReference type="PIRNR" id="PIRNR001332"/>
    </source>
</evidence>
<protein>
    <recommendedName>
        <fullName evidence="5 9">Alpha-acetolactate decarboxylase</fullName>
        <ecNumber evidence="4 9">4.1.1.5</ecNumber>
    </recommendedName>
</protein>
<evidence type="ECO:0000313" key="10">
    <source>
        <dbReference type="EMBL" id="KRM78978.1"/>
    </source>
</evidence>
<accession>A0A0R2BKB5</accession>
<dbReference type="Proteomes" id="UP000051813">
    <property type="component" value="Unassembled WGS sequence"/>
</dbReference>
<dbReference type="NCBIfam" id="TIGR01252">
    <property type="entry name" value="acetolac_decarb"/>
    <property type="match status" value="1"/>
</dbReference>
<dbReference type="GO" id="GO:0047605">
    <property type="term" value="F:acetolactate decarboxylase activity"/>
    <property type="evidence" value="ECO:0007669"/>
    <property type="project" value="UniProtKB-UniRule"/>
</dbReference>
<keyword evidence="7 9" id="KW-0005">Acetoin biosynthesis</keyword>